<dbReference type="Pfam" id="PF13673">
    <property type="entry name" value="Acetyltransf_10"/>
    <property type="match status" value="1"/>
</dbReference>
<organism evidence="2 3">
    <name type="scientific">Roseicyclus persicicus</name>
    <dbReference type="NCBI Taxonomy" id="2650661"/>
    <lineage>
        <taxon>Bacteria</taxon>
        <taxon>Pseudomonadati</taxon>
        <taxon>Pseudomonadota</taxon>
        <taxon>Alphaproteobacteria</taxon>
        <taxon>Rhodobacterales</taxon>
        <taxon>Roseobacteraceae</taxon>
        <taxon>Roseicyclus</taxon>
    </lineage>
</organism>
<accession>A0A7X6JWP4</accession>
<dbReference type="InterPro" id="IPR052564">
    <property type="entry name" value="N-acetyltrans/Recomb-assoc"/>
</dbReference>
<keyword evidence="3" id="KW-1185">Reference proteome</keyword>
<protein>
    <submittedName>
        <fullName evidence="2">GNAT family N-acetyltransferase</fullName>
    </submittedName>
</protein>
<evidence type="ECO:0000259" key="1">
    <source>
        <dbReference type="PROSITE" id="PS51186"/>
    </source>
</evidence>
<dbReference type="PANTHER" id="PTHR43451:SF1">
    <property type="entry name" value="ACETYLTRANSFERASE"/>
    <property type="match status" value="1"/>
</dbReference>
<name>A0A7X6JWP4_9RHOB</name>
<comment type="caution">
    <text evidence="2">The sequence shown here is derived from an EMBL/GenBank/DDBJ whole genome shotgun (WGS) entry which is preliminary data.</text>
</comment>
<dbReference type="RefSeq" id="WP_168623022.1">
    <property type="nucleotide sequence ID" value="NZ_JAAZQQ010000002.1"/>
</dbReference>
<dbReference type="EMBL" id="JAAZQQ010000002">
    <property type="protein sequence ID" value="NKX44667.1"/>
    <property type="molecule type" value="Genomic_DNA"/>
</dbReference>
<dbReference type="InterPro" id="IPR000182">
    <property type="entry name" value="GNAT_dom"/>
</dbReference>
<dbReference type="GO" id="GO:0016747">
    <property type="term" value="F:acyltransferase activity, transferring groups other than amino-acyl groups"/>
    <property type="evidence" value="ECO:0007669"/>
    <property type="project" value="InterPro"/>
</dbReference>
<reference evidence="2 3" key="1">
    <citation type="submission" date="2020-04" db="EMBL/GenBank/DDBJ databases">
        <authorList>
            <person name="Yoon J."/>
        </authorList>
    </citation>
    <scope>NUCLEOTIDE SEQUENCE [LARGE SCALE GENOMIC DNA]</scope>
    <source>
        <strain evidence="2 3">KMU-115</strain>
    </source>
</reference>
<sequence>MNGLLIRPCRVTDAPGLADLYHRAVREGTGRHYDAAQRAAWSPAPPQGEDWRRRLVEAQTMVAEQGDRLLGFMTMDMDTGFLDFAYVAPEAMGQGVAETLYAVLEGRARVAGLTRLETEASLLAERFFLRRGWRVLRRQEVERHGVRIPNAVMEKSLTRARKFAA</sequence>
<dbReference type="CDD" id="cd04301">
    <property type="entry name" value="NAT_SF"/>
    <property type="match status" value="1"/>
</dbReference>
<keyword evidence="2" id="KW-0808">Transferase</keyword>
<gene>
    <name evidence="2" type="ORF">HCU73_08705</name>
</gene>
<proteinExistence type="predicted"/>
<dbReference type="Gene3D" id="3.40.630.30">
    <property type="match status" value="1"/>
</dbReference>
<dbReference type="PANTHER" id="PTHR43451">
    <property type="entry name" value="ACETYLTRANSFERASE (GNAT) FAMILY PROTEIN"/>
    <property type="match status" value="1"/>
</dbReference>
<dbReference type="Proteomes" id="UP000526408">
    <property type="component" value="Unassembled WGS sequence"/>
</dbReference>
<dbReference type="PROSITE" id="PS51186">
    <property type="entry name" value="GNAT"/>
    <property type="match status" value="1"/>
</dbReference>
<dbReference type="InterPro" id="IPR016181">
    <property type="entry name" value="Acyl_CoA_acyltransferase"/>
</dbReference>
<dbReference type="AlphaFoldDB" id="A0A7X6JWP4"/>
<evidence type="ECO:0000313" key="2">
    <source>
        <dbReference type="EMBL" id="NKX44667.1"/>
    </source>
</evidence>
<feature type="domain" description="N-acetyltransferase" evidence="1">
    <location>
        <begin position="4"/>
        <end position="158"/>
    </location>
</feature>
<dbReference type="SUPFAM" id="SSF55729">
    <property type="entry name" value="Acyl-CoA N-acyltransferases (Nat)"/>
    <property type="match status" value="1"/>
</dbReference>
<evidence type="ECO:0000313" key="3">
    <source>
        <dbReference type="Proteomes" id="UP000526408"/>
    </source>
</evidence>